<evidence type="ECO:0000256" key="2">
    <source>
        <dbReference type="ARBA" id="ARBA00022801"/>
    </source>
</evidence>
<dbReference type="PANTHER" id="PTHR35147">
    <property type="entry name" value="CHEMORECEPTOR GLUTAMINE DEAMIDASE CHED-RELATED"/>
    <property type="match status" value="1"/>
</dbReference>
<comment type="function">
    <text evidence="3">Probably deamidates glutamine residues to glutamate on methyl-accepting chemotaxis receptors (MCPs), playing an important role in chemotaxis.</text>
</comment>
<keyword evidence="2 3" id="KW-0378">Hydrolase</keyword>
<dbReference type="InterPro" id="IPR038592">
    <property type="entry name" value="CheD-like_sf"/>
</dbReference>
<organism evidence="4 5">
    <name type="scientific">Lacibacterium aquatile</name>
    <dbReference type="NCBI Taxonomy" id="1168082"/>
    <lineage>
        <taxon>Bacteria</taxon>
        <taxon>Pseudomonadati</taxon>
        <taxon>Pseudomonadota</taxon>
        <taxon>Alphaproteobacteria</taxon>
        <taxon>Rhodospirillales</taxon>
        <taxon>Rhodospirillaceae</taxon>
    </lineage>
</organism>
<evidence type="ECO:0000313" key="4">
    <source>
        <dbReference type="EMBL" id="MFD2264420.1"/>
    </source>
</evidence>
<dbReference type="EC" id="3.5.1.44" evidence="3"/>
<evidence type="ECO:0000256" key="1">
    <source>
        <dbReference type="ARBA" id="ARBA00022500"/>
    </source>
</evidence>
<protein>
    <recommendedName>
        <fullName evidence="3">Probable chemoreceptor glutamine deamidase CheD</fullName>
        <ecNumber evidence="3">3.5.1.44</ecNumber>
    </recommendedName>
</protein>
<dbReference type="EMBL" id="JBHUIP010000013">
    <property type="protein sequence ID" value="MFD2264420.1"/>
    <property type="molecule type" value="Genomic_DNA"/>
</dbReference>
<sequence>MAVAFDNDEEAVPRYFLTQGEVVGSQEPAVISTILGSCVAVCLFDRRRRIGAMNHYVLAKSKQGSRDLRYGDVAIPALVEKMAAYGSRASDLDAKIFGAAATSEGQATKVATSNVAIAIDSLHRLGIPVLAEATGGRTGRVIYMHTYSGEVFVRRLAG</sequence>
<keyword evidence="5" id="KW-1185">Reference proteome</keyword>
<keyword evidence="1 3" id="KW-0145">Chemotaxis</keyword>
<evidence type="ECO:0000256" key="3">
    <source>
        <dbReference type="HAMAP-Rule" id="MF_01440"/>
    </source>
</evidence>
<proteinExistence type="inferred from homology"/>
<dbReference type="SUPFAM" id="SSF64438">
    <property type="entry name" value="CNF1/YfiH-like putative cysteine hydrolases"/>
    <property type="match status" value="1"/>
</dbReference>
<gene>
    <name evidence="3" type="primary">cheD</name>
    <name evidence="4" type="ORF">ACFSM5_16065</name>
</gene>
<accession>A0ABW5DV87</accession>
<dbReference type="RefSeq" id="WP_379877501.1">
    <property type="nucleotide sequence ID" value="NZ_JBHUIP010000013.1"/>
</dbReference>
<comment type="similarity">
    <text evidence="3">Belongs to the CheD family.</text>
</comment>
<dbReference type="Gene3D" id="3.30.1330.200">
    <property type="match status" value="1"/>
</dbReference>
<dbReference type="Pfam" id="PF03975">
    <property type="entry name" value="CheD"/>
    <property type="match status" value="1"/>
</dbReference>
<comment type="catalytic activity">
    <reaction evidence="3">
        <text>L-glutaminyl-[protein] + H2O = L-glutamyl-[protein] + NH4(+)</text>
        <dbReference type="Rhea" id="RHEA:16441"/>
        <dbReference type="Rhea" id="RHEA-COMP:10207"/>
        <dbReference type="Rhea" id="RHEA-COMP:10208"/>
        <dbReference type="ChEBI" id="CHEBI:15377"/>
        <dbReference type="ChEBI" id="CHEBI:28938"/>
        <dbReference type="ChEBI" id="CHEBI:29973"/>
        <dbReference type="ChEBI" id="CHEBI:30011"/>
        <dbReference type="EC" id="3.5.1.44"/>
    </reaction>
</comment>
<dbReference type="Proteomes" id="UP001597295">
    <property type="component" value="Unassembled WGS sequence"/>
</dbReference>
<dbReference type="CDD" id="cd16352">
    <property type="entry name" value="CheD"/>
    <property type="match status" value="1"/>
</dbReference>
<comment type="caution">
    <text evidence="4">The sequence shown here is derived from an EMBL/GenBank/DDBJ whole genome shotgun (WGS) entry which is preliminary data.</text>
</comment>
<dbReference type="InterPro" id="IPR005659">
    <property type="entry name" value="Chemorcpt_Glu_NH3ase_CheD"/>
</dbReference>
<reference evidence="5" key="1">
    <citation type="journal article" date="2019" name="Int. J. Syst. Evol. Microbiol.">
        <title>The Global Catalogue of Microorganisms (GCM) 10K type strain sequencing project: providing services to taxonomists for standard genome sequencing and annotation.</title>
        <authorList>
            <consortium name="The Broad Institute Genomics Platform"/>
            <consortium name="The Broad Institute Genome Sequencing Center for Infectious Disease"/>
            <person name="Wu L."/>
            <person name="Ma J."/>
        </authorList>
    </citation>
    <scope>NUCLEOTIDE SEQUENCE [LARGE SCALE GENOMIC DNA]</scope>
    <source>
        <strain evidence="5">CGMCC 1.19062</strain>
    </source>
</reference>
<dbReference type="PANTHER" id="PTHR35147:SF3">
    <property type="entry name" value="CHEMORECEPTOR GLUTAMINE DEAMIDASE CHED 1-RELATED"/>
    <property type="match status" value="1"/>
</dbReference>
<evidence type="ECO:0000313" key="5">
    <source>
        <dbReference type="Proteomes" id="UP001597295"/>
    </source>
</evidence>
<dbReference type="HAMAP" id="MF_01440">
    <property type="entry name" value="CheD"/>
    <property type="match status" value="1"/>
</dbReference>
<dbReference type="InterPro" id="IPR011324">
    <property type="entry name" value="Cytotoxic_necrot_fac-like_cat"/>
</dbReference>
<name>A0ABW5DV87_9PROT</name>